<dbReference type="AlphaFoldDB" id="A0A8C4X8X2"/>
<dbReference type="PANTHER" id="PTHR14320">
    <property type="entry name" value="COILED-COIL DOMAIN-CONTAINING PROTEIN 181"/>
    <property type="match status" value="1"/>
</dbReference>
<comment type="subcellular location">
    <subcellularLocation>
        <location evidence="2">Cell projection</location>
        <location evidence="2">Cilium</location>
        <location evidence="2">Flagellum</location>
    </subcellularLocation>
    <subcellularLocation>
        <location evidence="3">Cytoplasm</location>
        <location evidence="3">Cytoskeleton</location>
    </subcellularLocation>
</comment>
<keyword evidence="7" id="KW-0493">Microtubule</keyword>
<dbReference type="GeneTree" id="ENSGT00390000018244"/>
<feature type="region of interest" description="Disordered" evidence="14">
    <location>
        <begin position="31"/>
        <end position="186"/>
    </location>
</feature>
<dbReference type="GO" id="GO:0008017">
    <property type="term" value="F:microtubule binding"/>
    <property type="evidence" value="ECO:0007669"/>
    <property type="project" value="InterPro"/>
</dbReference>
<comment type="function">
    <text evidence="1">Microtubule-binding protein that localizes to the microtubular manchette of elongating spermatids.</text>
</comment>
<keyword evidence="9" id="KW-0175">Coiled coil</keyword>
<evidence type="ECO:0000256" key="3">
    <source>
        <dbReference type="ARBA" id="ARBA00004245"/>
    </source>
</evidence>
<dbReference type="OrthoDB" id="6288248at2759"/>
<keyword evidence="16" id="KW-1185">Reference proteome</keyword>
<dbReference type="Ensembl" id="ENSECRT00000013569.1">
    <property type="protein sequence ID" value="ENSECRP00000013338.1"/>
    <property type="gene ID" value="ENSECRG00000008891.1"/>
</dbReference>
<feature type="compositionally biased region" description="Polar residues" evidence="14">
    <location>
        <begin position="160"/>
        <end position="173"/>
    </location>
</feature>
<accession>A0A8C4X8X2</accession>
<comment type="subunit">
    <text evidence="13">Homodimer. Interacts with HOOK1. Interacts with HOOK2. Interacts with HOOK3.</text>
</comment>
<feature type="compositionally biased region" description="Basic and acidic residues" evidence="14">
    <location>
        <begin position="31"/>
        <end position="42"/>
    </location>
</feature>
<evidence type="ECO:0000256" key="14">
    <source>
        <dbReference type="SAM" id="MobiDB-lite"/>
    </source>
</evidence>
<dbReference type="RefSeq" id="XP_028655558.1">
    <property type="nucleotide sequence ID" value="XM_028799725.2"/>
</dbReference>
<evidence type="ECO:0000256" key="12">
    <source>
        <dbReference type="ARBA" id="ARBA00023273"/>
    </source>
</evidence>
<feature type="compositionally biased region" description="Basic and acidic residues" evidence="14">
    <location>
        <begin position="90"/>
        <end position="137"/>
    </location>
</feature>
<dbReference type="CTD" id="57821"/>
<feature type="compositionally biased region" description="Basic and acidic residues" evidence="14">
    <location>
        <begin position="174"/>
        <end position="186"/>
    </location>
</feature>
<dbReference type="GO" id="GO:0005874">
    <property type="term" value="C:microtubule"/>
    <property type="evidence" value="ECO:0007669"/>
    <property type="project" value="UniProtKB-KW"/>
</dbReference>
<evidence type="ECO:0000256" key="13">
    <source>
        <dbReference type="ARBA" id="ARBA00047162"/>
    </source>
</evidence>
<reference evidence="15" key="3">
    <citation type="submission" date="2025-09" db="UniProtKB">
        <authorList>
            <consortium name="Ensembl"/>
        </authorList>
    </citation>
    <scope>IDENTIFICATION</scope>
</reference>
<name>A0A8C4X8X2_ERPCA</name>
<sequence length="466" mass="54499">MSEKGTDQTIHEEYEDDFEKDLDWLINEENKADHIEEHENKNFEALIDEELAEEGADHSGKLKKNKDFDSEDTRNGGQEPPPEIEGSFLRGEKNTAHSDEEAKKYITEKIEQANRQLEDEGPADENRERRLKFKDNLVDLVAPPADYVEGDENEGDRVTGQMSELQISAGSPQRSKDGQSKDSKVLIEKDGKFDLVSLNDIESQGLLPPIPGASSDGEQKQMSPRPLPDGSGADWCPVHGRRVDSDAYSPKPPSFPPRGRPSSAHNILGTTWKRPSTRRAHSAQSTFALTLEQKEHQKQLEQRRERLRKEEEARKKEEEDIRRQQNEIAFKAWLVRKRNMLQEERRIQMAKEIERINNTQEMPDPQEAYKHWLRKKNQQQSKERQVEEIRRQEEENAMYIHGREECERAFKVWLKRKKAEKRSERQTVKDRSRRLLTEARRAKRMRDLFYTISEAKLFKFVNQNDF</sequence>
<reference evidence="15" key="2">
    <citation type="submission" date="2025-08" db="UniProtKB">
        <authorList>
            <consortium name="Ensembl"/>
        </authorList>
    </citation>
    <scope>IDENTIFICATION</scope>
</reference>
<evidence type="ECO:0000256" key="4">
    <source>
        <dbReference type="ARBA" id="ARBA00005737"/>
    </source>
</evidence>
<evidence type="ECO:0000256" key="5">
    <source>
        <dbReference type="ARBA" id="ARBA00022306"/>
    </source>
</evidence>
<comment type="similarity">
    <text evidence="4">Belongs to the CCDC181 family.</text>
</comment>
<feature type="region of interest" description="Disordered" evidence="14">
    <location>
        <begin position="200"/>
        <end position="318"/>
    </location>
</feature>
<evidence type="ECO:0000256" key="11">
    <source>
        <dbReference type="ARBA" id="ARBA00023212"/>
    </source>
</evidence>
<reference evidence="15" key="1">
    <citation type="submission" date="2021-06" db="EMBL/GenBank/DDBJ databases">
        <authorList>
            <consortium name="Wellcome Sanger Institute Data Sharing"/>
        </authorList>
    </citation>
    <scope>NUCLEOTIDE SEQUENCE [LARGE SCALE GENOMIC DNA]</scope>
</reference>
<feature type="compositionally biased region" description="Pro residues" evidence="14">
    <location>
        <begin position="250"/>
        <end position="259"/>
    </location>
</feature>
<evidence type="ECO:0000256" key="7">
    <source>
        <dbReference type="ARBA" id="ARBA00022701"/>
    </source>
</evidence>
<dbReference type="GeneID" id="114650223"/>
<evidence type="ECO:0000256" key="8">
    <source>
        <dbReference type="ARBA" id="ARBA00022846"/>
    </source>
</evidence>
<protein>
    <recommendedName>
        <fullName evidence="5">Coiled-coil domain-containing protein 181</fullName>
    </recommendedName>
</protein>
<dbReference type="RefSeq" id="XP_028655559.1">
    <property type="nucleotide sequence ID" value="XM_028799726.2"/>
</dbReference>
<keyword evidence="8" id="KW-0282">Flagellum</keyword>
<organism evidence="15 16">
    <name type="scientific">Erpetoichthys calabaricus</name>
    <name type="common">Rope fish</name>
    <name type="synonym">Calamoichthys calabaricus</name>
    <dbReference type="NCBI Taxonomy" id="27687"/>
    <lineage>
        <taxon>Eukaryota</taxon>
        <taxon>Metazoa</taxon>
        <taxon>Chordata</taxon>
        <taxon>Craniata</taxon>
        <taxon>Vertebrata</taxon>
        <taxon>Euteleostomi</taxon>
        <taxon>Actinopterygii</taxon>
        <taxon>Polypteriformes</taxon>
        <taxon>Polypteridae</taxon>
        <taxon>Erpetoichthys</taxon>
    </lineage>
</organism>
<evidence type="ECO:0000313" key="15">
    <source>
        <dbReference type="Ensembl" id="ENSECRP00000013338.1"/>
    </source>
</evidence>
<feature type="compositionally biased region" description="Basic and acidic residues" evidence="14">
    <location>
        <begin position="1"/>
        <end position="12"/>
    </location>
</feature>
<evidence type="ECO:0000256" key="2">
    <source>
        <dbReference type="ARBA" id="ARBA00004230"/>
    </source>
</evidence>
<keyword evidence="6" id="KW-0963">Cytoplasm</keyword>
<dbReference type="Proteomes" id="UP000694620">
    <property type="component" value="Chromosome 4"/>
</dbReference>
<evidence type="ECO:0000313" key="16">
    <source>
        <dbReference type="Proteomes" id="UP000694620"/>
    </source>
</evidence>
<evidence type="ECO:0000256" key="1">
    <source>
        <dbReference type="ARBA" id="ARBA00002213"/>
    </source>
</evidence>
<keyword evidence="10" id="KW-0969">Cilium</keyword>
<evidence type="ECO:0000256" key="9">
    <source>
        <dbReference type="ARBA" id="ARBA00023054"/>
    </source>
</evidence>
<feature type="compositionally biased region" description="Basic and acidic residues" evidence="14">
    <location>
        <begin position="55"/>
        <end position="74"/>
    </location>
</feature>
<feature type="region of interest" description="Disordered" evidence="14">
    <location>
        <begin position="1"/>
        <end position="20"/>
    </location>
</feature>
<dbReference type="GO" id="GO:0031514">
    <property type="term" value="C:motile cilium"/>
    <property type="evidence" value="ECO:0007669"/>
    <property type="project" value="UniProtKB-SubCell"/>
</dbReference>
<keyword evidence="11" id="KW-0206">Cytoskeleton</keyword>
<evidence type="ECO:0000256" key="6">
    <source>
        <dbReference type="ARBA" id="ARBA00022490"/>
    </source>
</evidence>
<proteinExistence type="inferred from homology"/>
<dbReference type="PANTHER" id="PTHR14320:SF2">
    <property type="entry name" value="COILED-COIL DOMAIN-CONTAINING PROTEIN 181"/>
    <property type="match status" value="1"/>
</dbReference>
<dbReference type="InterPro" id="IPR026687">
    <property type="entry name" value="CCDC181"/>
</dbReference>
<feature type="compositionally biased region" description="Basic and acidic residues" evidence="14">
    <location>
        <begin position="292"/>
        <end position="318"/>
    </location>
</feature>
<keyword evidence="12" id="KW-0966">Cell projection</keyword>
<gene>
    <name evidence="15" type="primary">CCDC181</name>
    <name evidence="15" type="synonym">ccdc181</name>
</gene>
<evidence type="ECO:0000256" key="10">
    <source>
        <dbReference type="ARBA" id="ARBA00023069"/>
    </source>
</evidence>